<feature type="compositionally biased region" description="Low complexity" evidence="1">
    <location>
        <begin position="123"/>
        <end position="136"/>
    </location>
</feature>
<dbReference type="Pfam" id="PF01471">
    <property type="entry name" value="PG_binding_1"/>
    <property type="match status" value="1"/>
</dbReference>
<feature type="region of interest" description="Disordered" evidence="1">
    <location>
        <begin position="88"/>
        <end position="136"/>
    </location>
</feature>
<keyword evidence="2" id="KW-1133">Transmembrane helix</keyword>
<accession>A0ABU2SNV4</accession>
<gene>
    <name evidence="4" type="ORF">RM609_16490</name>
</gene>
<dbReference type="InterPro" id="IPR036366">
    <property type="entry name" value="PGBDSf"/>
</dbReference>
<dbReference type="SUPFAM" id="SSF47090">
    <property type="entry name" value="PGBD-like"/>
    <property type="match status" value="1"/>
</dbReference>
<dbReference type="CDD" id="cd00093">
    <property type="entry name" value="HTH_XRE"/>
    <property type="match status" value="1"/>
</dbReference>
<dbReference type="Gene3D" id="1.10.260.40">
    <property type="entry name" value="lambda repressor-like DNA-binding domains"/>
    <property type="match status" value="1"/>
</dbReference>
<dbReference type="Pfam" id="PF13560">
    <property type="entry name" value="HTH_31"/>
    <property type="match status" value="1"/>
</dbReference>
<feature type="compositionally biased region" description="Acidic residues" evidence="1">
    <location>
        <begin position="88"/>
        <end position="99"/>
    </location>
</feature>
<sequence>MSRWKELPASLDQRVRQLVVQLRRLKDRSGLSLAALAAKTSYSSSSWERYLNGKQLPPRDAVEELARVCGADTTRLLVLHEVAAEAWTDEAAETEEVEEAGSPAEGLLAPGEPTTPPAGDGARTGPRSGPRSGPRRTTTVVLAAAVVALTAALVAVLLVTRPWQDDGTAAGHEHAVAGNSTAPFVFVQGRSRPCDVKRHDGDLRAGYSATRTTLMDLKSTGWEVLEAQCLLRYHGFDPGISDGSYGERSKNAAKAFQKARGLVVDGIVGPDTWQELRR</sequence>
<dbReference type="SUPFAM" id="SSF47413">
    <property type="entry name" value="lambda repressor-like DNA-binding domains"/>
    <property type="match status" value="1"/>
</dbReference>
<keyword evidence="2" id="KW-0472">Membrane</keyword>
<feature type="transmembrane region" description="Helical" evidence="2">
    <location>
        <begin position="140"/>
        <end position="159"/>
    </location>
</feature>
<reference evidence="4" key="1">
    <citation type="submission" date="2024-05" db="EMBL/GenBank/DDBJ databases">
        <title>30 novel species of actinomycetes from the DSMZ collection.</title>
        <authorList>
            <person name="Nouioui I."/>
        </authorList>
    </citation>
    <scope>NUCLEOTIDE SEQUENCE</scope>
    <source>
        <strain evidence="4">DSM 40473</strain>
    </source>
</reference>
<dbReference type="PROSITE" id="PS50943">
    <property type="entry name" value="HTH_CROC1"/>
    <property type="match status" value="1"/>
</dbReference>
<protein>
    <submittedName>
        <fullName evidence="4">Helix-turn-helix domain-containing protein</fullName>
    </submittedName>
</protein>
<keyword evidence="2" id="KW-0812">Transmembrane</keyword>
<dbReference type="InterPro" id="IPR036365">
    <property type="entry name" value="PGBD-like_sf"/>
</dbReference>
<evidence type="ECO:0000313" key="4">
    <source>
        <dbReference type="EMBL" id="MDT0450662.1"/>
    </source>
</evidence>
<evidence type="ECO:0000256" key="2">
    <source>
        <dbReference type="SAM" id="Phobius"/>
    </source>
</evidence>
<dbReference type="EMBL" id="JAVRFI010000009">
    <property type="protein sequence ID" value="MDT0450662.1"/>
    <property type="molecule type" value="Genomic_DNA"/>
</dbReference>
<dbReference type="InterPro" id="IPR002477">
    <property type="entry name" value="Peptidoglycan-bd-like"/>
</dbReference>
<feature type="domain" description="HTH cro/C1-type" evidence="3">
    <location>
        <begin position="22"/>
        <end position="76"/>
    </location>
</feature>
<name>A0ABU2SNV4_9ACTN</name>
<evidence type="ECO:0000313" key="5">
    <source>
        <dbReference type="Proteomes" id="UP001180531"/>
    </source>
</evidence>
<dbReference type="Proteomes" id="UP001180531">
    <property type="component" value="Unassembled WGS sequence"/>
</dbReference>
<comment type="caution">
    <text evidence="4">The sequence shown here is derived from an EMBL/GenBank/DDBJ whole genome shotgun (WGS) entry which is preliminary data.</text>
</comment>
<dbReference type="InterPro" id="IPR010982">
    <property type="entry name" value="Lambda_DNA-bd_dom_sf"/>
</dbReference>
<organism evidence="4 5">
    <name type="scientific">Streptomyces hesseae</name>
    <dbReference type="NCBI Taxonomy" id="3075519"/>
    <lineage>
        <taxon>Bacteria</taxon>
        <taxon>Bacillati</taxon>
        <taxon>Actinomycetota</taxon>
        <taxon>Actinomycetes</taxon>
        <taxon>Kitasatosporales</taxon>
        <taxon>Streptomycetaceae</taxon>
        <taxon>Streptomyces</taxon>
    </lineage>
</organism>
<dbReference type="RefSeq" id="WP_311611615.1">
    <property type="nucleotide sequence ID" value="NZ_JAVRFI010000009.1"/>
</dbReference>
<evidence type="ECO:0000256" key="1">
    <source>
        <dbReference type="SAM" id="MobiDB-lite"/>
    </source>
</evidence>
<dbReference type="Gene3D" id="1.10.101.10">
    <property type="entry name" value="PGBD-like superfamily/PGBD"/>
    <property type="match status" value="1"/>
</dbReference>
<keyword evidence="5" id="KW-1185">Reference proteome</keyword>
<dbReference type="InterPro" id="IPR001387">
    <property type="entry name" value="Cro/C1-type_HTH"/>
</dbReference>
<dbReference type="SMART" id="SM00530">
    <property type="entry name" value="HTH_XRE"/>
    <property type="match status" value="1"/>
</dbReference>
<proteinExistence type="predicted"/>
<evidence type="ECO:0000259" key="3">
    <source>
        <dbReference type="PROSITE" id="PS50943"/>
    </source>
</evidence>